<accession>A0ABV1VJH3</accession>
<organism evidence="2 3">
    <name type="scientific">Streptomyces flaveolus</name>
    <dbReference type="NCBI Taxonomy" id="67297"/>
    <lineage>
        <taxon>Bacteria</taxon>
        <taxon>Bacillati</taxon>
        <taxon>Actinomycetota</taxon>
        <taxon>Actinomycetes</taxon>
        <taxon>Kitasatosporales</taxon>
        <taxon>Streptomycetaceae</taxon>
        <taxon>Streptomyces</taxon>
    </lineage>
</organism>
<feature type="region of interest" description="Disordered" evidence="1">
    <location>
        <begin position="1"/>
        <end position="24"/>
    </location>
</feature>
<name>A0ABV1VJH3_9ACTN</name>
<evidence type="ECO:0000313" key="3">
    <source>
        <dbReference type="Proteomes" id="UP001490330"/>
    </source>
</evidence>
<evidence type="ECO:0000256" key="1">
    <source>
        <dbReference type="SAM" id="MobiDB-lite"/>
    </source>
</evidence>
<dbReference type="SUPFAM" id="SSF56112">
    <property type="entry name" value="Protein kinase-like (PK-like)"/>
    <property type="match status" value="1"/>
</dbReference>
<reference evidence="2 3" key="1">
    <citation type="submission" date="2024-06" db="EMBL/GenBank/DDBJ databases">
        <title>The Natural Products Discovery Center: Release of the First 8490 Sequenced Strains for Exploring Actinobacteria Biosynthetic Diversity.</title>
        <authorList>
            <person name="Kalkreuter E."/>
            <person name="Kautsar S.A."/>
            <person name="Yang D."/>
            <person name="Bader C.D."/>
            <person name="Teijaro C.N."/>
            <person name="Fluegel L."/>
            <person name="Davis C.M."/>
            <person name="Simpson J.R."/>
            <person name="Lauterbach L."/>
            <person name="Steele A.D."/>
            <person name="Gui C."/>
            <person name="Meng S."/>
            <person name="Li G."/>
            <person name="Viehrig K."/>
            <person name="Ye F."/>
            <person name="Su P."/>
            <person name="Kiefer A.F."/>
            <person name="Nichols A."/>
            <person name="Cepeda A.J."/>
            <person name="Yan W."/>
            <person name="Fan B."/>
            <person name="Jiang Y."/>
            <person name="Adhikari A."/>
            <person name="Zheng C.-J."/>
            <person name="Schuster L."/>
            <person name="Cowan T.M."/>
            <person name="Smanski M.J."/>
            <person name="Chevrette M.G."/>
            <person name="De Carvalho L.P.S."/>
            <person name="Shen B."/>
        </authorList>
    </citation>
    <scope>NUCLEOTIDE SEQUENCE [LARGE SCALE GENOMIC DNA]</scope>
    <source>
        <strain evidence="2 3">NPDC000632</strain>
    </source>
</reference>
<dbReference type="Proteomes" id="UP001490330">
    <property type="component" value="Unassembled WGS sequence"/>
</dbReference>
<evidence type="ECO:0008006" key="4">
    <source>
        <dbReference type="Google" id="ProtNLM"/>
    </source>
</evidence>
<dbReference type="EMBL" id="JBEPCV010000024">
    <property type="protein sequence ID" value="MER6906636.1"/>
    <property type="molecule type" value="Genomic_DNA"/>
</dbReference>
<comment type="caution">
    <text evidence="2">The sequence shown here is derived from an EMBL/GenBank/DDBJ whole genome shotgun (WGS) entry which is preliminary data.</text>
</comment>
<dbReference type="RefSeq" id="WP_350718707.1">
    <property type="nucleotide sequence ID" value="NZ_JBEPCO010000011.1"/>
</dbReference>
<protein>
    <recommendedName>
        <fullName evidence="4">Aminoglycoside phosphotransferase domain-containing protein</fullName>
    </recommendedName>
</protein>
<sequence length="190" mass="20520">MSTATPTPTHPADLPAEVQQPTERALGPIATWTDTSWDRESSRVWRARAADGGTCYVKSHQNARFHHREVEAYHSWVPHLGASAPTLVAHDSTLRTVVVTAAPGRPLHALANPPEQRRHLFHRIGALAATIHHSAAQLAVLSVLDAVSGISYGAAHGDPELVERGHRTLARLRAAQHHPAHPTATRGAAR</sequence>
<evidence type="ECO:0000313" key="2">
    <source>
        <dbReference type="EMBL" id="MER6906636.1"/>
    </source>
</evidence>
<keyword evidence="3" id="KW-1185">Reference proteome</keyword>
<gene>
    <name evidence="2" type="ORF">ABT322_23430</name>
</gene>
<dbReference type="InterPro" id="IPR011009">
    <property type="entry name" value="Kinase-like_dom_sf"/>
</dbReference>
<proteinExistence type="predicted"/>